<organism evidence="1 2">
    <name type="scientific">Blastococcus goldschmidtiae</name>
    <dbReference type="NCBI Taxonomy" id="3075546"/>
    <lineage>
        <taxon>Bacteria</taxon>
        <taxon>Bacillati</taxon>
        <taxon>Actinomycetota</taxon>
        <taxon>Actinomycetes</taxon>
        <taxon>Geodermatophilales</taxon>
        <taxon>Geodermatophilaceae</taxon>
        <taxon>Blastococcus</taxon>
    </lineage>
</organism>
<dbReference type="RefSeq" id="WP_311344722.1">
    <property type="nucleotide sequence ID" value="NZ_JAVREI010000004.1"/>
</dbReference>
<accession>A0ABU2K6T9</accession>
<gene>
    <name evidence="1" type="ORF">RM425_08285</name>
</gene>
<sequence>MSARFEELAWSPSPIGEVSLRRRREPTTGVDVYEVKLGDEFLMSSLFTVAEVEVARLALARLTGDRLDVVVGGLGLGYTAQAVLDDVRVRDLVVVDLLQPVIAWHQQGLLPLGGALSSDPRCRLVQGDFFAMSADAALDPAAPGRRFDAVIVDIDHSPGDLLDDGNAPFYRPAGIERLAASLRQGGVFSLWSNDPPDAEYLAALAAVFVDVEAQVITFPNPLQGRPATNTVYLASARG</sequence>
<evidence type="ECO:0000313" key="2">
    <source>
        <dbReference type="Proteomes" id="UP001183222"/>
    </source>
</evidence>
<dbReference type="EMBL" id="JAVREI010000004">
    <property type="protein sequence ID" value="MDT0275899.1"/>
    <property type="molecule type" value="Genomic_DNA"/>
</dbReference>
<name>A0ABU2K6T9_9ACTN</name>
<comment type="caution">
    <text evidence="1">The sequence shown here is derived from an EMBL/GenBank/DDBJ whole genome shotgun (WGS) entry which is preliminary data.</text>
</comment>
<dbReference type="Gene3D" id="3.40.50.150">
    <property type="entry name" value="Vaccinia Virus protein VP39"/>
    <property type="match status" value="1"/>
</dbReference>
<evidence type="ECO:0000313" key="1">
    <source>
        <dbReference type="EMBL" id="MDT0275899.1"/>
    </source>
</evidence>
<protein>
    <submittedName>
        <fullName evidence="1">Spermidine synthase</fullName>
    </submittedName>
</protein>
<proteinExistence type="predicted"/>
<reference evidence="2" key="1">
    <citation type="submission" date="2023-07" db="EMBL/GenBank/DDBJ databases">
        <title>30 novel species of actinomycetes from the DSMZ collection.</title>
        <authorList>
            <person name="Nouioui I."/>
        </authorList>
    </citation>
    <scope>NUCLEOTIDE SEQUENCE [LARGE SCALE GENOMIC DNA]</scope>
    <source>
        <strain evidence="2">DSM 46792</strain>
    </source>
</reference>
<dbReference type="InterPro" id="IPR029063">
    <property type="entry name" value="SAM-dependent_MTases_sf"/>
</dbReference>
<keyword evidence="2" id="KW-1185">Reference proteome</keyword>
<dbReference type="Proteomes" id="UP001183222">
    <property type="component" value="Unassembled WGS sequence"/>
</dbReference>
<dbReference type="SUPFAM" id="SSF53335">
    <property type="entry name" value="S-adenosyl-L-methionine-dependent methyltransferases"/>
    <property type="match status" value="1"/>
</dbReference>